<dbReference type="InterPro" id="IPR025662">
    <property type="entry name" value="Sigma_54_int_dom_ATP-bd_1"/>
</dbReference>
<dbReference type="GO" id="GO:0005524">
    <property type="term" value="F:ATP binding"/>
    <property type="evidence" value="ECO:0007669"/>
    <property type="project" value="UniProtKB-KW"/>
</dbReference>
<dbReference type="CDD" id="cd00009">
    <property type="entry name" value="AAA"/>
    <property type="match status" value="1"/>
</dbReference>
<evidence type="ECO:0000313" key="8">
    <source>
        <dbReference type="Proteomes" id="UP000199040"/>
    </source>
</evidence>
<name>A0A1I3DK16_9GAMM</name>
<sequence length="526" mass="57804">MTSFLITLRDLLARLGEGQSTETLHEHWARLLEALVGPYPADASTLMVATDDGLQPVAVLGLPDEVCGRRFTLAAHPRLAAIAAHRGVCRFPPDSPLPDPFDGLIDEDLSDVHDCLGVALRDGDRLTGLLTLDALEQGRLASLDEDELLAAASLLGTCLRLATQLSVTRSRLSEALDAERQPPAPVHWHSPAMRRLDEAIALVAPTDMSVLLHGETGVGKERIVRQLHGRSARHQGPLVQVNCAALPEQLIESELFGHRRGAFSGAIKDHRGHFAMADGGTLMLDEIGELPLALQPKLLRVLQEGEIQPLGSERVQHIDVRIIAVTNRDLAAEVTAGRFREDLYHRLSAFPLEVPALRERREDIPLLAGSFLEENRIRLGLANLRLAEDAELALLGWQWPGNVRELEHTLSRAALRALGDTLAAQREPEDGQRQRLTVRITRQHLDLPATDAPSISAAIQQPTPQIHALPAREDEWTTLRDATDDFQRRHIRRALASHSDNWAATARALGVDSGNLHRLGKRLGLK</sequence>
<dbReference type="InterPro" id="IPR025943">
    <property type="entry name" value="Sigma_54_int_dom_ATP-bd_2"/>
</dbReference>
<dbReference type="AlphaFoldDB" id="A0A1I3DK16"/>
<dbReference type="InterPro" id="IPR009057">
    <property type="entry name" value="Homeodomain-like_sf"/>
</dbReference>
<dbReference type="InterPro" id="IPR002078">
    <property type="entry name" value="Sigma_54_int"/>
</dbReference>
<dbReference type="Pfam" id="PF25601">
    <property type="entry name" value="AAA_lid_14"/>
    <property type="match status" value="1"/>
</dbReference>
<dbReference type="InterPro" id="IPR029016">
    <property type="entry name" value="GAF-like_dom_sf"/>
</dbReference>
<dbReference type="InterPro" id="IPR027417">
    <property type="entry name" value="P-loop_NTPase"/>
</dbReference>
<keyword evidence="2" id="KW-0067">ATP-binding</keyword>
<dbReference type="InterPro" id="IPR003593">
    <property type="entry name" value="AAA+_ATPase"/>
</dbReference>
<dbReference type="SUPFAM" id="SSF55781">
    <property type="entry name" value="GAF domain-like"/>
    <property type="match status" value="1"/>
</dbReference>
<dbReference type="NCBIfam" id="NF003451">
    <property type="entry name" value="PRK05022.1"/>
    <property type="match status" value="1"/>
</dbReference>
<dbReference type="Gene3D" id="3.40.50.300">
    <property type="entry name" value="P-loop containing nucleotide triphosphate hydrolases"/>
    <property type="match status" value="1"/>
</dbReference>
<keyword evidence="5" id="KW-0804">Transcription</keyword>
<dbReference type="PANTHER" id="PTHR32071:SF35">
    <property type="entry name" value="ANAEROBIC NITRIC OXIDE REDUCTASE TRANSCRIPTION REGULATOR NORR"/>
    <property type="match status" value="1"/>
</dbReference>
<keyword evidence="3" id="KW-0805">Transcription regulation</keyword>
<dbReference type="SUPFAM" id="SSF52540">
    <property type="entry name" value="P-loop containing nucleoside triphosphate hydrolases"/>
    <property type="match status" value="1"/>
</dbReference>
<dbReference type="SMART" id="SM00065">
    <property type="entry name" value="GAF"/>
    <property type="match status" value="1"/>
</dbReference>
<dbReference type="STRING" id="442341.SAMN04487959_11172"/>
<protein>
    <submittedName>
        <fullName evidence="7">Transcriptional regulator, NifA subfamily, Fis family</fullName>
    </submittedName>
</protein>
<gene>
    <name evidence="7" type="ORF">SAMN04487959_11172</name>
</gene>
<keyword evidence="1" id="KW-0547">Nucleotide-binding</keyword>
<dbReference type="PANTHER" id="PTHR32071">
    <property type="entry name" value="TRANSCRIPTIONAL REGULATORY PROTEIN"/>
    <property type="match status" value="1"/>
</dbReference>
<dbReference type="EMBL" id="FOPY01000011">
    <property type="protein sequence ID" value="SFH86929.1"/>
    <property type="molecule type" value="Genomic_DNA"/>
</dbReference>
<dbReference type="PROSITE" id="PS50045">
    <property type="entry name" value="SIGMA54_INTERACT_4"/>
    <property type="match status" value="1"/>
</dbReference>
<keyword evidence="8" id="KW-1185">Reference proteome</keyword>
<dbReference type="FunFam" id="3.40.50.300:FF:000006">
    <property type="entry name" value="DNA-binding transcriptional regulator NtrC"/>
    <property type="match status" value="1"/>
</dbReference>
<dbReference type="PROSITE" id="PS00675">
    <property type="entry name" value="SIGMA54_INTERACT_1"/>
    <property type="match status" value="1"/>
</dbReference>
<dbReference type="PROSITE" id="PS00688">
    <property type="entry name" value="SIGMA54_INTERACT_3"/>
    <property type="match status" value="1"/>
</dbReference>
<evidence type="ECO:0000259" key="6">
    <source>
        <dbReference type="PROSITE" id="PS50045"/>
    </source>
</evidence>
<reference evidence="7 8" key="1">
    <citation type="submission" date="2016-10" db="EMBL/GenBank/DDBJ databases">
        <authorList>
            <person name="de Groot N.N."/>
        </authorList>
    </citation>
    <scope>NUCLEOTIDE SEQUENCE [LARGE SCALE GENOMIC DNA]</scope>
    <source>
        <strain evidence="7 8">CGMCC 1.6848</strain>
    </source>
</reference>
<dbReference type="InterPro" id="IPR025944">
    <property type="entry name" value="Sigma_54_int_dom_CS"/>
</dbReference>
<dbReference type="Gene3D" id="1.10.8.60">
    <property type="match status" value="1"/>
</dbReference>
<feature type="domain" description="Sigma-54 factor interaction" evidence="6">
    <location>
        <begin position="186"/>
        <end position="415"/>
    </location>
</feature>
<dbReference type="Pfam" id="PF00158">
    <property type="entry name" value="Sigma54_activat"/>
    <property type="match status" value="1"/>
</dbReference>
<evidence type="ECO:0000256" key="4">
    <source>
        <dbReference type="ARBA" id="ARBA00023125"/>
    </source>
</evidence>
<dbReference type="GO" id="GO:0006355">
    <property type="term" value="P:regulation of DNA-templated transcription"/>
    <property type="evidence" value="ECO:0007669"/>
    <property type="project" value="InterPro"/>
</dbReference>
<organism evidence="7 8">
    <name type="scientific">Modicisalibacter xianhensis</name>
    <dbReference type="NCBI Taxonomy" id="442341"/>
    <lineage>
        <taxon>Bacteria</taxon>
        <taxon>Pseudomonadati</taxon>
        <taxon>Pseudomonadota</taxon>
        <taxon>Gammaproteobacteria</taxon>
        <taxon>Oceanospirillales</taxon>
        <taxon>Halomonadaceae</taxon>
        <taxon>Modicisalibacter</taxon>
    </lineage>
</organism>
<evidence type="ECO:0000256" key="1">
    <source>
        <dbReference type="ARBA" id="ARBA00022741"/>
    </source>
</evidence>
<accession>A0A1I3DK16</accession>
<dbReference type="PROSITE" id="PS00676">
    <property type="entry name" value="SIGMA54_INTERACT_2"/>
    <property type="match status" value="1"/>
</dbReference>
<dbReference type="InterPro" id="IPR058031">
    <property type="entry name" value="AAA_lid_NorR"/>
</dbReference>
<dbReference type="InterPro" id="IPR003018">
    <property type="entry name" value="GAF"/>
</dbReference>
<dbReference type="RefSeq" id="WP_092847739.1">
    <property type="nucleotide sequence ID" value="NZ_FOPY01000011.1"/>
</dbReference>
<evidence type="ECO:0000256" key="3">
    <source>
        <dbReference type="ARBA" id="ARBA00023015"/>
    </source>
</evidence>
<evidence type="ECO:0000313" key="7">
    <source>
        <dbReference type="EMBL" id="SFH86929.1"/>
    </source>
</evidence>
<keyword evidence="4" id="KW-0238">DNA-binding</keyword>
<evidence type="ECO:0000256" key="5">
    <source>
        <dbReference type="ARBA" id="ARBA00023163"/>
    </source>
</evidence>
<dbReference type="SMART" id="SM00382">
    <property type="entry name" value="AAA"/>
    <property type="match status" value="1"/>
</dbReference>
<proteinExistence type="predicted"/>
<dbReference type="GO" id="GO:0003677">
    <property type="term" value="F:DNA binding"/>
    <property type="evidence" value="ECO:0007669"/>
    <property type="project" value="UniProtKB-KW"/>
</dbReference>
<evidence type="ECO:0000256" key="2">
    <source>
        <dbReference type="ARBA" id="ARBA00022840"/>
    </source>
</evidence>
<dbReference type="SUPFAM" id="SSF46689">
    <property type="entry name" value="Homeodomain-like"/>
    <property type="match status" value="1"/>
</dbReference>
<dbReference type="Gene3D" id="1.10.10.60">
    <property type="entry name" value="Homeodomain-like"/>
    <property type="match status" value="1"/>
</dbReference>
<dbReference type="Gene3D" id="3.30.450.40">
    <property type="match status" value="1"/>
</dbReference>
<dbReference type="Proteomes" id="UP000199040">
    <property type="component" value="Unassembled WGS sequence"/>
</dbReference>